<dbReference type="KEGG" id="vg:28799369"/>
<dbReference type="GeneID" id="28799369"/>
<dbReference type="EMBL" id="KU640380">
    <property type="protein sequence ID" value="AMQ66484.1"/>
    <property type="molecule type" value="Genomic_DNA"/>
</dbReference>
<dbReference type="OrthoDB" id="12513at10239"/>
<evidence type="ECO:0000313" key="1">
    <source>
        <dbReference type="EMBL" id="AMQ66484.1"/>
    </source>
</evidence>
<reference evidence="1 2" key="1">
    <citation type="submission" date="2016-01" db="EMBL/GenBank/DDBJ databases">
        <title>Isolation and characterization of bacteriophages from East Africa Rift Valley soda lakes.</title>
        <authorList>
            <person name="van Zyl L.J."/>
            <person name="Nemavhulani S."/>
            <person name="Cowan D.A."/>
            <person name="Trindade M.I."/>
        </authorList>
    </citation>
    <scope>NUCLEOTIDE SEQUENCE [LARGE SCALE GENOMIC DNA]</scope>
</reference>
<dbReference type="Proteomes" id="UP000201588">
    <property type="component" value="Segment"/>
</dbReference>
<accession>A0A142F127</accession>
<name>A0A142F127_9CAUD</name>
<proteinExistence type="predicted"/>
<dbReference type="RefSeq" id="YP_009275174.1">
    <property type="nucleotide sequence ID" value="NC_030925.1"/>
</dbReference>
<sequence length="169" mass="19679">MSQFDPELEVELELDPAEYTKIPYVIYDTLEEKLAALLRGETLYLKGFERKSGGSVLIRLERKKFELIQISHDLSESEVNPRYWVTYNVGLNDLSLFTAIKFEEGLPAYKHKYQINDTVLYVSRDGNIRDSAIVEEVYVSIVDPDQYAYKLSRDDGLYSEEDLIQDKFM</sequence>
<protein>
    <submittedName>
        <fullName evidence="1">Uncharacterized protein</fullName>
    </submittedName>
</protein>
<organism evidence="1 2">
    <name type="scientific">Bacillus phage Shbh1</name>
    <dbReference type="NCBI Taxonomy" id="1796992"/>
    <lineage>
        <taxon>Viruses</taxon>
        <taxon>Duplodnaviria</taxon>
        <taxon>Heunggongvirae</taxon>
        <taxon>Uroviricota</taxon>
        <taxon>Caudoviricetes</taxon>
        <taxon>Herelleviridae</taxon>
        <taxon>Bastillevirinae</taxon>
        <taxon>Shalavirus</taxon>
        <taxon>Shalavirus Shbh1</taxon>
    </lineage>
</organism>
<keyword evidence="2" id="KW-1185">Reference proteome</keyword>
<evidence type="ECO:0000313" key="2">
    <source>
        <dbReference type="Proteomes" id="UP000201588"/>
    </source>
</evidence>